<dbReference type="Pfam" id="PF12833">
    <property type="entry name" value="HTH_18"/>
    <property type="match status" value="1"/>
</dbReference>
<dbReference type="SMART" id="SM00342">
    <property type="entry name" value="HTH_ARAC"/>
    <property type="match status" value="1"/>
</dbReference>
<reference evidence="5 6" key="1">
    <citation type="submission" date="2020-04" db="EMBL/GenBank/DDBJ databases">
        <title>Phylogenetic Diversity and Antibacterial Activity against Ralstonia solanacearum of Endophytic Actinomycete Isolated from Moss.</title>
        <authorList>
            <person name="Zhuang X."/>
        </authorList>
    </citation>
    <scope>NUCLEOTIDE SEQUENCE [LARGE SCALE GENOMIC DNA]</scope>
    <source>
        <strain evidence="5 6">LD120</strain>
    </source>
</reference>
<keyword evidence="6" id="KW-1185">Reference proteome</keyword>
<dbReference type="InterPro" id="IPR009057">
    <property type="entry name" value="Homeodomain-like_sf"/>
</dbReference>
<keyword evidence="2" id="KW-0238">DNA-binding</keyword>
<keyword evidence="1" id="KW-0805">Transcription regulation</keyword>
<evidence type="ECO:0000313" key="6">
    <source>
        <dbReference type="Proteomes" id="UP000772196"/>
    </source>
</evidence>
<sequence>MARLGGDPRALLRSAGLAEDALADEDFPISAHGAMTLLELSAHALACPDFGLRLSLFQDVDALGPLEAVLRNAATVRATLGLASRWLFVHSPALRLSIEEDGERAAIVFDLLLEPRPPARQTVELGLATCHRMLVTVLGSSYRPLAVSLPHTPLAPLTRYVQFFSATVHPESRDARLVVPRRLLDERVPGADEAIRANALAFLESRFPRPDATTTERVRHLLFRTLGTQDDDYRAVARSLSMHPRTMQRRLRAEATTFERIKDEVLRTTAHRYLTESGISATRLAQVLGLSESSALSRATRRWFGMSPREVRQRRGGTGIP</sequence>
<dbReference type="SUPFAM" id="SSF46689">
    <property type="entry name" value="Homeodomain-like"/>
    <property type="match status" value="1"/>
</dbReference>
<dbReference type="InterPro" id="IPR018060">
    <property type="entry name" value="HTH_AraC"/>
</dbReference>
<dbReference type="Pfam" id="PF12625">
    <property type="entry name" value="Arabinose_bd"/>
    <property type="match status" value="1"/>
</dbReference>
<evidence type="ECO:0000256" key="2">
    <source>
        <dbReference type="ARBA" id="ARBA00023125"/>
    </source>
</evidence>
<evidence type="ECO:0000256" key="1">
    <source>
        <dbReference type="ARBA" id="ARBA00023015"/>
    </source>
</evidence>
<organism evidence="5 6">
    <name type="scientific">Streptomyces physcomitrii</name>
    <dbReference type="NCBI Taxonomy" id="2724184"/>
    <lineage>
        <taxon>Bacteria</taxon>
        <taxon>Bacillati</taxon>
        <taxon>Actinomycetota</taxon>
        <taxon>Actinomycetes</taxon>
        <taxon>Kitasatosporales</taxon>
        <taxon>Streptomycetaceae</taxon>
        <taxon>Streptomyces</taxon>
    </lineage>
</organism>
<dbReference type="InterPro" id="IPR032687">
    <property type="entry name" value="AraC-type_N"/>
</dbReference>
<name>A0ABX1H240_9ACTN</name>
<evidence type="ECO:0000313" key="5">
    <source>
        <dbReference type="EMBL" id="NKI42093.1"/>
    </source>
</evidence>
<dbReference type="Proteomes" id="UP000772196">
    <property type="component" value="Unassembled WGS sequence"/>
</dbReference>
<comment type="caution">
    <text evidence="5">The sequence shown here is derived from an EMBL/GenBank/DDBJ whole genome shotgun (WGS) entry which is preliminary data.</text>
</comment>
<dbReference type="PANTHER" id="PTHR47894">
    <property type="entry name" value="HTH-TYPE TRANSCRIPTIONAL REGULATOR GADX"/>
    <property type="match status" value="1"/>
</dbReference>
<dbReference type="PANTHER" id="PTHR47894:SF4">
    <property type="entry name" value="HTH-TYPE TRANSCRIPTIONAL REGULATOR GADX"/>
    <property type="match status" value="1"/>
</dbReference>
<accession>A0ABX1H240</accession>
<evidence type="ECO:0000256" key="3">
    <source>
        <dbReference type="ARBA" id="ARBA00023163"/>
    </source>
</evidence>
<dbReference type="PROSITE" id="PS01124">
    <property type="entry name" value="HTH_ARAC_FAMILY_2"/>
    <property type="match status" value="1"/>
</dbReference>
<dbReference type="Gene3D" id="1.10.10.60">
    <property type="entry name" value="Homeodomain-like"/>
    <property type="match status" value="1"/>
</dbReference>
<proteinExistence type="predicted"/>
<feature type="domain" description="HTH araC/xylS-type" evidence="4">
    <location>
        <begin position="216"/>
        <end position="314"/>
    </location>
</feature>
<gene>
    <name evidence="5" type="ORF">HFV08_12725</name>
</gene>
<evidence type="ECO:0000259" key="4">
    <source>
        <dbReference type="PROSITE" id="PS01124"/>
    </source>
</evidence>
<keyword evidence="3" id="KW-0804">Transcription</keyword>
<protein>
    <submittedName>
        <fullName evidence="5">AraC family transcriptional regulator</fullName>
    </submittedName>
</protein>
<dbReference type="EMBL" id="JAAWWP010000006">
    <property type="protein sequence ID" value="NKI42093.1"/>
    <property type="molecule type" value="Genomic_DNA"/>
</dbReference>